<feature type="transmembrane region" description="Helical" evidence="1">
    <location>
        <begin position="360"/>
        <end position="378"/>
    </location>
</feature>
<evidence type="ECO:0000313" key="2">
    <source>
        <dbReference type="EMBL" id="HDX31835.1"/>
    </source>
</evidence>
<comment type="caution">
    <text evidence="2">The sequence shown here is derived from an EMBL/GenBank/DDBJ whole genome shotgun (WGS) entry which is preliminary data.</text>
</comment>
<protein>
    <submittedName>
        <fullName evidence="2">DUF2079 domain-containing protein</fullName>
    </submittedName>
</protein>
<name>A0A7C1FT78_9CHLR</name>
<accession>A0A7C1FT78</accession>
<keyword evidence="1" id="KW-0472">Membrane</keyword>
<sequence length="861" mass="95480">MSNLSSPQSTAPSWLRRFRPSRDPYLWALLVLAFLYGVIFTWLAWEMHAGMRTHRSDLGQIDQAIWNSSRGRLLTQTDNGFEATRLTDHVEPILVLISPIYWLWDDVRAILLLQAAAAAIGVLPLYLLALRRCEAALSRRERLQVWRLEPLQQQARPLAFALGVAYLLAPQLQSALLTEFHAAPLAVPLVLWAFWAVDARRWRQFVVAALLVASVKEEMALLAAGLGAWAMWRAGWEGETWKRWLPGALILGVSLLWFFIATFIIVPAHAVLIYDAAESIYFQRYGALGNSPFDILKNLATRPDLVLQIAGEPPRTAYLVGLLVIFAWLPVLGAEIVLLSAPLLLANLLSAYPAQYYGEFHYSAPLVAYMGVAAAYGLGRLWRWTTKRLERSSPAFQHLPARGAGTMALVALVQNARTALTPIAVLALVTWMLAWPVGNYLHNGRGPLGGRYDPTPIMAHHRLLERFVARIPPEARVTATAGVHPHVSHRRYVYQFPLGLDAPTPPTERAQWALLDVTTNTDMAPGDLKAQVDAMLAGEWGVVDAADGFLLLAEGAKEKEIPEAFYTFTLINQEKAPDVPLQLLSITAEDWPRWRQTKLVLEWLIGAGYDPTLTPPTALLKTPQQEVIATLESAAPPALVWRPPSRWQPGERVRVTTLGLFLPRTTIVEASGTEQRPAAIFHRLSNGQLVRLPDDLRMAADLGEALAGVGIRPLYTGEAQFQMPEAKKSVELRVWVSERGLHPGGNLDLWLRWGASEWPTPLSIFVHVRRNGETVAQADGAPRFWLAAEGFINDWRQVTLPADLPPDGEWTLAVGVYNPQSGARMTLENGKDELRIGPLRVMPAPPPDQACALIPQSCAGR</sequence>
<reference evidence="2" key="1">
    <citation type="journal article" date="2020" name="mSystems">
        <title>Genome- and Community-Level Interaction Insights into Carbon Utilization and Element Cycling Functions of Hydrothermarchaeota in Hydrothermal Sediment.</title>
        <authorList>
            <person name="Zhou Z."/>
            <person name="Liu Y."/>
            <person name="Xu W."/>
            <person name="Pan J."/>
            <person name="Luo Z.H."/>
            <person name="Li M."/>
        </authorList>
    </citation>
    <scope>NUCLEOTIDE SEQUENCE [LARGE SCALE GENOMIC DNA]</scope>
    <source>
        <strain evidence="2">SpSt-289</strain>
    </source>
</reference>
<feature type="transmembrane region" description="Helical" evidence="1">
    <location>
        <begin position="244"/>
        <end position="274"/>
    </location>
</feature>
<feature type="transmembrane region" description="Helical" evidence="1">
    <location>
        <begin position="25"/>
        <end position="45"/>
    </location>
</feature>
<dbReference type="Pfam" id="PF09852">
    <property type="entry name" value="DUF2079"/>
    <property type="match status" value="1"/>
</dbReference>
<feature type="transmembrane region" description="Helical" evidence="1">
    <location>
        <begin position="109"/>
        <end position="130"/>
    </location>
</feature>
<dbReference type="EMBL" id="DSMG01000100">
    <property type="protein sequence ID" value="HDX31835.1"/>
    <property type="molecule type" value="Genomic_DNA"/>
</dbReference>
<gene>
    <name evidence="2" type="ORF">ENQ20_10145</name>
</gene>
<dbReference type="InterPro" id="IPR018650">
    <property type="entry name" value="STSV1_Orf64"/>
</dbReference>
<proteinExistence type="predicted"/>
<feature type="transmembrane region" description="Helical" evidence="1">
    <location>
        <begin position="207"/>
        <end position="232"/>
    </location>
</feature>
<organism evidence="2">
    <name type="scientific">Caldilinea aerophila</name>
    <dbReference type="NCBI Taxonomy" id="133453"/>
    <lineage>
        <taxon>Bacteria</taxon>
        <taxon>Bacillati</taxon>
        <taxon>Chloroflexota</taxon>
        <taxon>Caldilineae</taxon>
        <taxon>Caldilineales</taxon>
        <taxon>Caldilineaceae</taxon>
        <taxon>Caldilinea</taxon>
    </lineage>
</organism>
<keyword evidence="1" id="KW-0812">Transmembrane</keyword>
<feature type="transmembrane region" description="Helical" evidence="1">
    <location>
        <begin position="423"/>
        <end position="441"/>
    </location>
</feature>
<evidence type="ECO:0000256" key="1">
    <source>
        <dbReference type="SAM" id="Phobius"/>
    </source>
</evidence>
<keyword evidence="1" id="KW-1133">Transmembrane helix</keyword>
<feature type="transmembrane region" description="Helical" evidence="1">
    <location>
        <begin position="317"/>
        <end position="340"/>
    </location>
</feature>
<dbReference type="AlphaFoldDB" id="A0A7C1FT78"/>
<dbReference type="CDD" id="cd02795">
    <property type="entry name" value="CBM6-CBM35-CBM36_like"/>
    <property type="match status" value="1"/>
</dbReference>